<comment type="caution">
    <text evidence="2">The sequence shown here is derived from an EMBL/GenBank/DDBJ whole genome shotgun (WGS) entry which is preliminary data.</text>
</comment>
<protein>
    <recommendedName>
        <fullName evidence="1">Transcription regulator PadR N-terminal domain-containing protein</fullName>
    </recommendedName>
</protein>
<dbReference type="RefSeq" id="WP_166930452.1">
    <property type="nucleotide sequence ID" value="NZ_BAAADD010000001.1"/>
</dbReference>
<dbReference type="InterPro" id="IPR005149">
    <property type="entry name" value="Tscrpt_reg_PadR_N"/>
</dbReference>
<evidence type="ECO:0000259" key="1">
    <source>
        <dbReference type="Pfam" id="PF03551"/>
    </source>
</evidence>
<dbReference type="PANTHER" id="PTHR33169">
    <property type="entry name" value="PADR-FAMILY TRANSCRIPTIONAL REGULATOR"/>
    <property type="match status" value="1"/>
</dbReference>
<keyword evidence="3" id="KW-1185">Reference proteome</keyword>
<gene>
    <name evidence="2" type="ORF">GCM10008942_01430</name>
</gene>
<dbReference type="Gene3D" id="1.10.10.10">
    <property type="entry name" value="Winged helix-like DNA-binding domain superfamily/Winged helix DNA-binding domain"/>
    <property type="match status" value="1"/>
</dbReference>
<organism evidence="2 3">
    <name type="scientific">Rhizomicrobium electricum</name>
    <dbReference type="NCBI Taxonomy" id="480070"/>
    <lineage>
        <taxon>Bacteria</taxon>
        <taxon>Pseudomonadati</taxon>
        <taxon>Pseudomonadota</taxon>
        <taxon>Alphaproteobacteria</taxon>
        <taxon>Micropepsales</taxon>
        <taxon>Micropepsaceae</taxon>
        <taxon>Rhizomicrobium</taxon>
    </lineage>
</organism>
<dbReference type="PANTHER" id="PTHR33169:SF14">
    <property type="entry name" value="TRANSCRIPTIONAL REGULATOR RV3488"/>
    <property type="match status" value="1"/>
</dbReference>
<dbReference type="InterPro" id="IPR036388">
    <property type="entry name" value="WH-like_DNA-bd_sf"/>
</dbReference>
<dbReference type="EMBL" id="BAAADD010000001">
    <property type="protein sequence ID" value="GAA0556674.1"/>
    <property type="molecule type" value="Genomic_DNA"/>
</dbReference>
<feature type="domain" description="Transcription regulator PadR N-terminal" evidence="1">
    <location>
        <begin position="26"/>
        <end position="80"/>
    </location>
</feature>
<dbReference type="InterPro" id="IPR052509">
    <property type="entry name" value="Metal_resp_DNA-bind_regulator"/>
</dbReference>
<dbReference type="InterPro" id="IPR036390">
    <property type="entry name" value="WH_DNA-bd_sf"/>
</dbReference>
<dbReference type="SUPFAM" id="SSF46785">
    <property type="entry name" value="Winged helix' DNA-binding domain"/>
    <property type="match status" value="1"/>
</dbReference>
<accession>A0ABN1E0I1</accession>
<evidence type="ECO:0000313" key="3">
    <source>
        <dbReference type="Proteomes" id="UP001499951"/>
    </source>
</evidence>
<proteinExistence type="predicted"/>
<dbReference type="Pfam" id="PF03551">
    <property type="entry name" value="PadR"/>
    <property type="match status" value="1"/>
</dbReference>
<sequence length="104" mass="11149">MAPKPNQSLQTRAVLSALLEKPLSWRHGYDLSKATGLKSGTLYPLLIRLSDQGLLDSKWEEAEPGRPPRHAYRLTASGKALALSFDAEKGTRAAPGGKLAGKPA</sequence>
<dbReference type="Proteomes" id="UP001499951">
    <property type="component" value="Unassembled WGS sequence"/>
</dbReference>
<reference evidence="2 3" key="1">
    <citation type="journal article" date="2019" name="Int. J. Syst. Evol. Microbiol.">
        <title>The Global Catalogue of Microorganisms (GCM) 10K type strain sequencing project: providing services to taxonomists for standard genome sequencing and annotation.</title>
        <authorList>
            <consortium name="The Broad Institute Genomics Platform"/>
            <consortium name="The Broad Institute Genome Sequencing Center for Infectious Disease"/>
            <person name="Wu L."/>
            <person name="Ma J."/>
        </authorList>
    </citation>
    <scope>NUCLEOTIDE SEQUENCE [LARGE SCALE GENOMIC DNA]</scope>
    <source>
        <strain evidence="2 3">JCM 15089</strain>
    </source>
</reference>
<evidence type="ECO:0000313" key="2">
    <source>
        <dbReference type="EMBL" id="GAA0556674.1"/>
    </source>
</evidence>
<name>A0ABN1E0I1_9PROT</name>